<dbReference type="Pfam" id="PF16880">
    <property type="entry name" value="EHD_N"/>
    <property type="match status" value="1"/>
</dbReference>
<dbReference type="Gramene" id="Psat07G0357900-T1">
    <property type="protein sequence ID" value="KAI5387523.1"/>
    <property type="gene ID" value="KIW84_073579"/>
</dbReference>
<gene>
    <name evidence="3" type="ORF">KIW84_073579</name>
</gene>
<proteinExistence type="predicted"/>
<evidence type="ECO:0000256" key="1">
    <source>
        <dbReference type="SAM" id="Phobius"/>
    </source>
</evidence>
<dbReference type="AlphaFoldDB" id="A0A9D4VP25"/>
<keyword evidence="1" id="KW-0472">Membrane</keyword>
<protein>
    <submittedName>
        <fullName evidence="3">EH domain-containing protein 1</fullName>
    </submittedName>
</protein>
<dbReference type="Proteomes" id="UP001058974">
    <property type="component" value="Chromosome 7"/>
</dbReference>
<dbReference type="Gene3D" id="1.10.268.20">
    <property type="match status" value="1"/>
</dbReference>
<comment type="caution">
    <text evidence="3">The sequence shown here is derived from an EMBL/GenBank/DDBJ whole genome shotgun (WGS) entry which is preliminary data.</text>
</comment>
<organism evidence="3 4">
    <name type="scientific">Pisum sativum</name>
    <name type="common">Garden pea</name>
    <name type="synonym">Lathyrus oleraceus</name>
    <dbReference type="NCBI Taxonomy" id="3888"/>
    <lineage>
        <taxon>Eukaryota</taxon>
        <taxon>Viridiplantae</taxon>
        <taxon>Streptophyta</taxon>
        <taxon>Embryophyta</taxon>
        <taxon>Tracheophyta</taxon>
        <taxon>Spermatophyta</taxon>
        <taxon>Magnoliopsida</taxon>
        <taxon>eudicotyledons</taxon>
        <taxon>Gunneridae</taxon>
        <taxon>Pentapetalae</taxon>
        <taxon>rosids</taxon>
        <taxon>fabids</taxon>
        <taxon>Fabales</taxon>
        <taxon>Fabaceae</taxon>
        <taxon>Papilionoideae</taxon>
        <taxon>50 kb inversion clade</taxon>
        <taxon>NPAAA clade</taxon>
        <taxon>Hologalegina</taxon>
        <taxon>IRL clade</taxon>
        <taxon>Fabeae</taxon>
        <taxon>Lathyrus</taxon>
    </lineage>
</organism>
<feature type="domain" description="EH" evidence="2">
    <location>
        <begin position="55"/>
        <end position="87"/>
    </location>
</feature>
<dbReference type="InterPro" id="IPR031692">
    <property type="entry name" value="EHD_N"/>
</dbReference>
<feature type="transmembrane region" description="Helical" evidence="1">
    <location>
        <begin position="12"/>
        <end position="30"/>
    </location>
</feature>
<keyword evidence="1" id="KW-0812">Transmembrane</keyword>
<evidence type="ECO:0000313" key="4">
    <source>
        <dbReference type="Proteomes" id="UP001058974"/>
    </source>
</evidence>
<dbReference type="EMBL" id="JAMSHJ010000007">
    <property type="protein sequence ID" value="KAI5387523.1"/>
    <property type="molecule type" value="Genomic_DNA"/>
</dbReference>
<keyword evidence="1" id="KW-1133">Transmembrane helix</keyword>
<evidence type="ECO:0000259" key="2">
    <source>
        <dbReference type="Pfam" id="PF16880"/>
    </source>
</evidence>
<evidence type="ECO:0000313" key="3">
    <source>
        <dbReference type="EMBL" id="KAI5387523.1"/>
    </source>
</evidence>
<keyword evidence="4" id="KW-1185">Reference proteome</keyword>
<sequence>MATVADIGYSAAINLTSAIIFLLAFAILRLQPFPPVASKPAKKLPLNAVTSIIDGLKKLYVERLKPLEATDRFNDFVSPLLTNSNFDAKPMVMLLGQYSTGKTSIALHFSPFVESYQT</sequence>
<name>A0A9D4VP25_PEA</name>
<accession>A0A9D4VP25</accession>
<reference evidence="3 4" key="1">
    <citation type="journal article" date="2022" name="Nat. Genet.">
        <title>Improved pea reference genome and pan-genome highlight genomic features and evolutionary characteristics.</title>
        <authorList>
            <person name="Yang T."/>
            <person name="Liu R."/>
            <person name="Luo Y."/>
            <person name="Hu S."/>
            <person name="Wang D."/>
            <person name="Wang C."/>
            <person name="Pandey M.K."/>
            <person name="Ge S."/>
            <person name="Xu Q."/>
            <person name="Li N."/>
            <person name="Li G."/>
            <person name="Huang Y."/>
            <person name="Saxena R.K."/>
            <person name="Ji Y."/>
            <person name="Li M."/>
            <person name="Yan X."/>
            <person name="He Y."/>
            <person name="Liu Y."/>
            <person name="Wang X."/>
            <person name="Xiang C."/>
            <person name="Varshney R.K."/>
            <person name="Ding H."/>
            <person name="Gao S."/>
            <person name="Zong X."/>
        </authorList>
    </citation>
    <scope>NUCLEOTIDE SEQUENCE [LARGE SCALE GENOMIC DNA]</scope>
    <source>
        <strain evidence="3 4">cv. Zhongwan 6</strain>
    </source>
</reference>